<dbReference type="InterPro" id="IPR042094">
    <property type="entry name" value="T2SS_GspF_sf"/>
</dbReference>
<evidence type="ECO:0000313" key="15">
    <source>
        <dbReference type="EMBL" id="SUQ01450.1"/>
    </source>
</evidence>
<name>A0A0A8VJT6_YERRU</name>
<dbReference type="GO" id="GO:0005886">
    <property type="term" value="C:plasma membrane"/>
    <property type="evidence" value="ECO:0007669"/>
    <property type="project" value="UniProtKB-SubCell"/>
</dbReference>
<feature type="transmembrane region" description="Helical" evidence="12">
    <location>
        <begin position="246"/>
        <end position="266"/>
    </location>
</feature>
<organism evidence="14">
    <name type="scientific">Yersinia ruckeri</name>
    <dbReference type="NCBI Taxonomy" id="29486"/>
    <lineage>
        <taxon>Bacteria</taxon>
        <taxon>Pseudomonadati</taxon>
        <taxon>Pseudomonadota</taxon>
        <taxon>Gammaproteobacteria</taxon>
        <taxon>Enterobacterales</taxon>
        <taxon>Yersiniaceae</taxon>
        <taxon>Yersinia</taxon>
    </lineage>
</organism>
<evidence type="ECO:0000313" key="14">
    <source>
        <dbReference type="EMBL" id="CEK28638.1"/>
    </source>
</evidence>
<dbReference type="InterPro" id="IPR003004">
    <property type="entry name" value="GspF/PilC"/>
</dbReference>
<evidence type="ECO:0000313" key="16">
    <source>
        <dbReference type="Proteomes" id="UP000255169"/>
    </source>
</evidence>
<evidence type="ECO:0000256" key="12">
    <source>
        <dbReference type="SAM" id="Phobius"/>
    </source>
</evidence>
<keyword evidence="6" id="KW-0997">Cell inner membrane</keyword>
<keyword evidence="4 11" id="KW-0813">Transport</keyword>
<feature type="transmembrane region" description="Helical" evidence="12">
    <location>
        <begin position="215"/>
        <end position="234"/>
    </location>
</feature>
<feature type="domain" description="Type II secretion system protein GspF" evidence="13">
    <location>
        <begin position="62"/>
        <end position="185"/>
    </location>
</feature>
<evidence type="ECO:0000256" key="4">
    <source>
        <dbReference type="ARBA" id="ARBA00022448"/>
    </source>
</evidence>
<accession>A0A0A8VJT6</accession>
<evidence type="ECO:0000256" key="8">
    <source>
        <dbReference type="ARBA" id="ARBA00022989"/>
    </source>
</evidence>
<evidence type="ECO:0000256" key="3">
    <source>
        <dbReference type="ARBA" id="ARBA00005745"/>
    </source>
</evidence>
<dbReference type="PANTHER" id="PTHR30012:SF0">
    <property type="entry name" value="TYPE II SECRETION SYSTEM PROTEIN F-RELATED"/>
    <property type="match status" value="1"/>
</dbReference>
<evidence type="ECO:0000256" key="9">
    <source>
        <dbReference type="ARBA" id="ARBA00023136"/>
    </source>
</evidence>
<dbReference type="STRING" id="29486.UGYR_06995"/>
<reference evidence="14" key="1">
    <citation type="journal article" date="2015" name="Genome Announc.">
        <title>Complete Genome Sequence of Yersinia ruckeri Strain CSF007-82, Etiologic Agent of Red Mouth Disease in Salmonid Fish.</title>
        <authorList>
            <person name="Nelson M.C."/>
            <person name="LaPatra S.E."/>
            <person name="Welch T.J."/>
            <person name="Graf J."/>
        </authorList>
    </citation>
    <scope>NUCLEOTIDE SEQUENCE</scope>
    <source>
        <strain evidence="14">CSF007-82</strain>
    </source>
</reference>
<comment type="subcellular location">
    <subcellularLocation>
        <location evidence="2 11">Cell inner membrane</location>
        <topology evidence="2 11">Multi-pass membrane protein</topology>
    </subcellularLocation>
</comment>
<gene>
    <name evidence="15" type="primary">hofF</name>
    <name evidence="14" type="ORF">CSF007_14565</name>
    <name evidence="15" type="ORF">NCTC10476_02804</name>
</gene>
<dbReference type="PANTHER" id="PTHR30012">
    <property type="entry name" value="GENERAL SECRETION PATHWAY PROTEIN"/>
    <property type="match status" value="1"/>
</dbReference>
<dbReference type="FunFam" id="1.20.81.30:FF:000001">
    <property type="entry name" value="Type II secretion system protein F"/>
    <property type="match status" value="2"/>
</dbReference>
<evidence type="ECO:0000256" key="5">
    <source>
        <dbReference type="ARBA" id="ARBA00022475"/>
    </source>
</evidence>
<keyword evidence="8 12" id="KW-1133">Transmembrane helix</keyword>
<evidence type="ECO:0000256" key="1">
    <source>
        <dbReference type="ARBA" id="ARBA00002684"/>
    </source>
</evidence>
<keyword evidence="9 12" id="KW-0472">Membrane</keyword>
<dbReference type="EMBL" id="UHJG01000001">
    <property type="protein sequence ID" value="SUQ01450.1"/>
    <property type="molecule type" value="Genomic_DNA"/>
</dbReference>
<dbReference type="InterPro" id="IPR018076">
    <property type="entry name" value="T2SS_GspF_dom"/>
</dbReference>
<feature type="transmembrane region" description="Helical" evidence="12">
    <location>
        <begin position="369"/>
        <end position="391"/>
    </location>
</feature>
<dbReference type="Proteomes" id="UP000255169">
    <property type="component" value="Unassembled WGS sequence"/>
</dbReference>
<evidence type="ECO:0000256" key="11">
    <source>
        <dbReference type="RuleBase" id="RU003923"/>
    </source>
</evidence>
<dbReference type="PRINTS" id="PR00812">
    <property type="entry name" value="BCTERIALGSPF"/>
</dbReference>
<comment type="similarity">
    <text evidence="3 11">Belongs to the GSP F family.</text>
</comment>
<protein>
    <recommendedName>
        <fullName evidence="10">General secretion pathway protein F</fullName>
    </recommendedName>
</protein>
<evidence type="ECO:0000256" key="2">
    <source>
        <dbReference type="ARBA" id="ARBA00004429"/>
    </source>
</evidence>
<proteinExistence type="inferred from homology"/>
<sequence length="395" mass="44129">MATFRYRALTKEGKKYNGMIKAENIVNARREIRVMNLILLKIHMVKKNKNNKRISKSELITFTRQLATLISSSIAIDEALDTIANQTDNKSVLNIIFKIKEKITSGHSLSESIMLFPRAFNILYHSMITAGETSGHLGVTLHRLADNIEETQRVKNKLVQSLIYPCALLLVSIGVISILLSVVVPKVLEQFIYMGQELPFSTKLLLSISDFIKNYGLLLLFSILLTFIFSVFCFKNKEVKIKMHKLILSLPIIGGVISGVNSARYARTLSTLNSSGVPLLQSMIISLSVLTNNHLKYKVECATELVSEGRSLSFALAQVDIFSPLTRHMISAGEKSGELNAMLEKTAEIQEEELIQLISVVINIIEPTVIVIMASFVFFIVLSILQPIFLLNNSI</sequence>
<dbReference type="Pfam" id="PF00482">
    <property type="entry name" value="T2SSF"/>
    <property type="match status" value="2"/>
</dbReference>
<dbReference type="AlphaFoldDB" id="A0A0A8VJT6"/>
<comment type="function">
    <text evidence="1">Component of the type II secretion system inner membrane complex required for the energy-dependent secretion of extracellular factors such as proteases and toxins from the periplasm.</text>
</comment>
<evidence type="ECO:0000256" key="7">
    <source>
        <dbReference type="ARBA" id="ARBA00022692"/>
    </source>
</evidence>
<dbReference type="EMBL" id="LN681231">
    <property type="protein sequence ID" value="CEK28638.1"/>
    <property type="molecule type" value="Genomic_DNA"/>
</dbReference>
<dbReference type="GO" id="GO:0015628">
    <property type="term" value="P:protein secretion by the type II secretion system"/>
    <property type="evidence" value="ECO:0007669"/>
    <property type="project" value="TreeGrafter"/>
</dbReference>
<reference evidence="15 16" key="2">
    <citation type="submission" date="2018-06" db="EMBL/GenBank/DDBJ databases">
        <authorList>
            <consortium name="Pathogen Informatics"/>
            <person name="Doyle S."/>
        </authorList>
    </citation>
    <scope>NUCLEOTIDE SEQUENCE [LARGE SCALE GENOMIC DNA]</scope>
    <source>
        <strain evidence="15 16">NCTC10476</strain>
    </source>
</reference>
<keyword evidence="5" id="KW-1003">Cell membrane</keyword>
<feature type="transmembrane region" description="Helical" evidence="12">
    <location>
        <begin position="162"/>
        <end position="184"/>
    </location>
</feature>
<keyword evidence="7 11" id="KW-0812">Transmembrane</keyword>
<feature type="domain" description="Type II secretion system protein GspF" evidence="13">
    <location>
        <begin position="266"/>
        <end position="387"/>
    </location>
</feature>
<dbReference type="PROSITE" id="PS00874">
    <property type="entry name" value="T2SP_F"/>
    <property type="match status" value="1"/>
</dbReference>
<dbReference type="InterPro" id="IPR001992">
    <property type="entry name" value="T2SS_GspF/T4SS_PilC_CS"/>
</dbReference>
<evidence type="ECO:0000256" key="6">
    <source>
        <dbReference type="ARBA" id="ARBA00022519"/>
    </source>
</evidence>
<dbReference type="Gene3D" id="1.20.81.30">
    <property type="entry name" value="Type II secretion system (T2SS), domain F"/>
    <property type="match status" value="2"/>
</dbReference>
<keyword evidence="16" id="KW-1185">Reference proteome</keyword>
<evidence type="ECO:0000259" key="13">
    <source>
        <dbReference type="Pfam" id="PF00482"/>
    </source>
</evidence>
<evidence type="ECO:0000256" key="10">
    <source>
        <dbReference type="ARBA" id="ARBA00030750"/>
    </source>
</evidence>
<dbReference type="RefSeq" id="WP_038251580.1">
    <property type="nucleotide sequence ID" value="NZ_CCYO01000007.1"/>
</dbReference>
<dbReference type="GeneID" id="66880520"/>